<dbReference type="GO" id="GO:0016787">
    <property type="term" value="F:hydrolase activity"/>
    <property type="evidence" value="ECO:0007669"/>
    <property type="project" value="UniProtKB-KW"/>
</dbReference>
<gene>
    <name evidence="8" type="ORF">PHMEG_00013366</name>
</gene>
<keyword evidence="2" id="KW-0548">Nucleotidyltransferase</keyword>
<keyword evidence="3" id="KW-0540">Nuclease</keyword>
<dbReference type="Pfam" id="PF17917">
    <property type="entry name" value="RT_RNaseH"/>
    <property type="match status" value="1"/>
</dbReference>
<evidence type="ECO:0000256" key="2">
    <source>
        <dbReference type="ARBA" id="ARBA00022695"/>
    </source>
</evidence>
<dbReference type="PANTHER" id="PTHR37984">
    <property type="entry name" value="PROTEIN CBG26694"/>
    <property type="match status" value="1"/>
</dbReference>
<evidence type="ECO:0000256" key="5">
    <source>
        <dbReference type="ARBA" id="ARBA00022801"/>
    </source>
</evidence>
<keyword evidence="5" id="KW-0378">Hydrolase</keyword>
<accession>A0A225W921</accession>
<dbReference type="OrthoDB" id="4369127at2759"/>
<evidence type="ECO:0000259" key="7">
    <source>
        <dbReference type="Pfam" id="PF17917"/>
    </source>
</evidence>
<dbReference type="CDD" id="cd09274">
    <property type="entry name" value="RNase_HI_RT_Ty3"/>
    <property type="match status" value="1"/>
</dbReference>
<dbReference type="SUPFAM" id="SSF56672">
    <property type="entry name" value="DNA/RNA polymerases"/>
    <property type="match status" value="1"/>
</dbReference>
<keyword evidence="4" id="KW-0255">Endonuclease</keyword>
<keyword evidence="6" id="KW-0695">RNA-directed DNA polymerase</keyword>
<sequence>MRILDVTGKEIDLQNPIPKDHLTPEQQKRLRELLLSFCAVFLGGIGKMKLKPYELPEKKGGTPKAKRPYPIPLIHREATLREVERLVKLGVLEPDKDSPWAAKPLAFWSKKCNQAQERYTMNKKELVSIVEMLREFRTILWGREIKVYTDHKNSVESTFRNAQMLMWRLEIEEYGVTMIYVRGRENIVVDALSRLPLREEPMLAAAAKLAAEEPPEFSLSLEEIAETQQHVGL</sequence>
<keyword evidence="1" id="KW-0808">Transferase</keyword>
<dbReference type="GO" id="GO:0003964">
    <property type="term" value="F:RNA-directed DNA polymerase activity"/>
    <property type="evidence" value="ECO:0007669"/>
    <property type="project" value="UniProtKB-KW"/>
</dbReference>
<evidence type="ECO:0000313" key="9">
    <source>
        <dbReference type="Proteomes" id="UP000198211"/>
    </source>
</evidence>
<dbReference type="PANTHER" id="PTHR37984:SF5">
    <property type="entry name" value="PROTEIN NYNRIN-LIKE"/>
    <property type="match status" value="1"/>
</dbReference>
<dbReference type="InterPro" id="IPR041373">
    <property type="entry name" value="RT_RNaseH"/>
</dbReference>
<dbReference type="Gene3D" id="3.10.10.10">
    <property type="entry name" value="HIV Type 1 Reverse Transcriptase, subunit A, domain 1"/>
    <property type="match status" value="1"/>
</dbReference>
<dbReference type="EMBL" id="NBNE01001609">
    <property type="protein sequence ID" value="OWZ13330.1"/>
    <property type="molecule type" value="Genomic_DNA"/>
</dbReference>
<comment type="caution">
    <text evidence="8">The sequence shown here is derived from an EMBL/GenBank/DDBJ whole genome shotgun (WGS) entry which is preliminary data.</text>
</comment>
<dbReference type="InterPro" id="IPR050951">
    <property type="entry name" value="Retrovirus_Pol_polyprotein"/>
</dbReference>
<dbReference type="InterPro" id="IPR043502">
    <property type="entry name" value="DNA/RNA_pol_sf"/>
</dbReference>
<protein>
    <submittedName>
        <fullName evidence="8">Pol Polyprotein</fullName>
    </submittedName>
</protein>
<reference evidence="9" key="1">
    <citation type="submission" date="2017-03" db="EMBL/GenBank/DDBJ databases">
        <title>Phytopthora megakarya and P. palmivora, two closely related causual agents of cacao black pod achieved similar genome size and gene model numbers by different mechanisms.</title>
        <authorList>
            <person name="Ali S."/>
            <person name="Shao J."/>
            <person name="Larry D.J."/>
            <person name="Kronmiller B."/>
            <person name="Shen D."/>
            <person name="Strem M.D."/>
            <person name="Melnick R.L."/>
            <person name="Guiltinan M.J."/>
            <person name="Tyler B.M."/>
            <person name="Meinhardt L.W."/>
            <person name="Bailey B.A."/>
        </authorList>
    </citation>
    <scope>NUCLEOTIDE SEQUENCE [LARGE SCALE GENOMIC DNA]</scope>
    <source>
        <strain evidence="9">zdho120</strain>
    </source>
</reference>
<name>A0A225W921_9STRA</name>
<evidence type="ECO:0000256" key="3">
    <source>
        <dbReference type="ARBA" id="ARBA00022722"/>
    </source>
</evidence>
<keyword evidence="9" id="KW-1185">Reference proteome</keyword>
<evidence type="ECO:0000256" key="1">
    <source>
        <dbReference type="ARBA" id="ARBA00022679"/>
    </source>
</evidence>
<dbReference type="AlphaFoldDB" id="A0A225W921"/>
<organism evidence="8 9">
    <name type="scientific">Phytophthora megakarya</name>
    <dbReference type="NCBI Taxonomy" id="4795"/>
    <lineage>
        <taxon>Eukaryota</taxon>
        <taxon>Sar</taxon>
        <taxon>Stramenopiles</taxon>
        <taxon>Oomycota</taxon>
        <taxon>Peronosporomycetes</taxon>
        <taxon>Peronosporales</taxon>
        <taxon>Peronosporaceae</taxon>
        <taxon>Phytophthora</taxon>
    </lineage>
</organism>
<dbReference type="STRING" id="4795.A0A225W921"/>
<dbReference type="Proteomes" id="UP000198211">
    <property type="component" value="Unassembled WGS sequence"/>
</dbReference>
<feature type="domain" description="Reverse transcriptase RNase H-like" evidence="7">
    <location>
        <begin position="99"/>
        <end position="174"/>
    </location>
</feature>
<evidence type="ECO:0000313" key="8">
    <source>
        <dbReference type="EMBL" id="OWZ13330.1"/>
    </source>
</evidence>
<dbReference type="GO" id="GO:0004519">
    <property type="term" value="F:endonuclease activity"/>
    <property type="evidence" value="ECO:0007669"/>
    <property type="project" value="UniProtKB-KW"/>
</dbReference>
<evidence type="ECO:0000256" key="4">
    <source>
        <dbReference type="ARBA" id="ARBA00022759"/>
    </source>
</evidence>
<evidence type="ECO:0000256" key="6">
    <source>
        <dbReference type="ARBA" id="ARBA00022918"/>
    </source>
</evidence>
<proteinExistence type="predicted"/>